<keyword evidence="2 8" id="KW-1003">Cell membrane</keyword>
<evidence type="ECO:0000256" key="4">
    <source>
        <dbReference type="ARBA" id="ARBA00022989"/>
    </source>
</evidence>
<dbReference type="AlphaFoldDB" id="A0A8J8CDB8"/>
<keyword evidence="8" id="KW-0406">Ion transport</keyword>
<comment type="catalytic activity">
    <reaction evidence="7">
        <text>fluoride(in) = fluoride(out)</text>
        <dbReference type="Rhea" id="RHEA:76159"/>
        <dbReference type="ChEBI" id="CHEBI:17051"/>
    </reaction>
    <physiologicalReaction direction="left-to-right" evidence="7">
        <dbReference type="Rhea" id="RHEA:76160"/>
    </physiologicalReaction>
</comment>
<comment type="similarity">
    <text evidence="6 8">Belongs to the fluoride channel Fluc/FEX (TC 1.A.43) family.</text>
</comment>
<reference evidence="9" key="1">
    <citation type="submission" date="2021-06" db="EMBL/GenBank/DDBJ databases">
        <title>Halomicroarcula sp. F24A a new haloarchaeum isolated from saline soil.</title>
        <authorList>
            <person name="Duran-Viseras A."/>
            <person name="Sanchez-Porro C."/>
            <person name="Ventosa A."/>
        </authorList>
    </citation>
    <scope>NUCLEOTIDE SEQUENCE</scope>
    <source>
        <strain evidence="9">F24A</strain>
    </source>
</reference>
<proteinExistence type="inferred from homology"/>
<dbReference type="GO" id="GO:0062054">
    <property type="term" value="F:fluoride channel activity"/>
    <property type="evidence" value="ECO:0007669"/>
    <property type="project" value="UniProtKB-UniRule"/>
</dbReference>
<accession>A0A8J8CDB8</accession>
<evidence type="ECO:0000256" key="7">
    <source>
        <dbReference type="ARBA" id="ARBA00035585"/>
    </source>
</evidence>
<keyword evidence="3 8" id="KW-0812">Transmembrane</keyword>
<evidence type="ECO:0000313" key="10">
    <source>
        <dbReference type="Proteomes" id="UP000783863"/>
    </source>
</evidence>
<comment type="function">
    <text evidence="8">Fluoride-specific ion channel. Important for reducing fluoride concentration in the cell, thus reducing its toxicity.</text>
</comment>
<comment type="caution">
    <text evidence="9">The sequence shown here is derived from an EMBL/GenBank/DDBJ whole genome shotgun (WGS) entry which is preliminary data.</text>
</comment>
<evidence type="ECO:0000313" key="9">
    <source>
        <dbReference type="EMBL" id="MBX0304495.1"/>
    </source>
</evidence>
<evidence type="ECO:0000256" key="3">
    <source>
        <dbReference type="ARBA" id="ARBA00022692"/>
    </source>
</evidence>
<evidence type="ECO:0000256" key="6">
    <source>
        <dbReference type="ARBA" id="ARBA00035120"/>
    </source>
</evidence>
<keyword evidence="4 8" id="KW-1133">Transmembrane helix</keyword>
<dbReference type="GO" id="GO:0005886">
    <property type="term" value="C:plasma membrane"/>
    <property type="evidence" value="ECO:0007669"/>
    <property type="project" value="UniProtKB-SubCell"/>
</dbReference>
<dbReference type="RefSeq" id="WP_220588710.1">
    <property type="nucleotide sequence ID" value="NZ_RKLQ01000002.1"/>
</dbReference>
<dbReference type="HAMAP" id="MF_00454">
    <property type="entry name" value="FluC"/>
    <property type="match status" value="1"/>
</dbReference>
<dbReference type="Pfam" id="PF02537">
    <property type="entry name" value="CRCB"/>
    <property type="match status" value="1"/>
</dbReference>
<feature type="transmembrane region" description="Helical" evidence="8">
    <location>
        <begin position="41"/>
        <end position="59"/>
    </location>
</feature>
<keyword evidence="10" id="KW-1185">Reference proteome</keyword>
<dbReference type="GO" id="GO:0140114">
    <property type="term" value="P:cellular detoxification of fluoride"/>
    <property type="evidence" value="ECO:0007669"/>
    <property type="project" value="UniProtKB-UniRule"/>
</dbReference>
<dbReference type="InterPro" id="IPR003691">
    <property type="entry name" value="FluC"/>
</dbReference>
<keyword evidence="8" id="KW-0407">Ion channel</keyword>
<comment type="caution">
    <text evidence="8">Lacks conserved residue(s) required for the propagation of feature annotation.</text>
</comment>
<sequence>MTESHPLLTVETVVLIGIGGFAGSNLRYFVGSLLPGLEGTLLVNALGSFALGFLLYEAMHLGVLSGETKVAAATGFLSSFTTYSTFAVETALTPEWAVANVLASYALGFSGVLLARQVVAVFEGGDPTW</sequence>
<keyword evidence="8" id="KW-0813">Transport</keyword>
<comment type="subcellular location">
    <subcellularLocation>
        <location evidence="1 8">Cell membrane</location>
        <topology evidence="1 8">Multi-pass membrane protein</topology>
    </subcellularLocation>
</comment>
<gene>
    <name evidence="8" type="primary">fluC</name>
    <name evidence="8" type="synonym">crcB</name>
    <name evidence="9" type="ORF">EGD98_12515</name>
</gene>
<evidence type="ECO:0000256" key="2">
    <source>
        <dbReference type="ARBA" id="ARBA00022475"/>
    </source>
</evidence>
<evidence type="ECO:0000256" key="5">
    <source>
        <dbReference type="ARBA" id="ARBA00023136"/>
    </source>
</evidence>
<organism evidence="9 10">
    <name type="scientific">Haloarcula salinisoli</name>
    <dbReference type="NCBI Taxonomy" id="2487746"/>
    <lineage>
        <taxon>Archaea</taxon>
        <taxon>Methanobacteriati</taxon>
        <taxon>Methanobacteriota</taxon>
        <taxon>Stenosarchaea group</taxon>
        <taxon>Halobacteria</taxon>
        <taxon>Halobacteriales</taxon>
        <taxon>Haloarculaceae</taxon>
        <taxon>Haloarcula</taxon>
    </lineage>
</organism>
<name>A0A8J8CDB8_9EURY</name>
<evidence type="ECO:0000256" key="1">
    <source>
        <dbReference type="ARBA" id="ARBA00004651"/>
    </source>
</evidence>
<feature type="transmembrane region" description="Helical" evidence="8">
    <location>
        <begin position="7"/>
        <end position="29"/>
    </location>
</feature>
<protein>
    <recommendedName>
        <fullName evidence="8">Fluoride-specific ion channel FluC</fullName>
    </recommendedName>
</protein>
<dbReference type="EMBL" id="RKLQ01000002">
    <property type="protein sequence ID" value="MBX0304495.1"/>
    <property type="molecule type" value="Genomic_DNA"/>
</dbReference>
<dbReference type="Proteomes" id="UP000783863">
    <property type="component" value="Unassembled WGS sequence"/>
</dbReference>
<evidence type="ECO:0000256" key="8">
    <source>
        <dbReference type="HAMAP-Rule" id="MF_00454"/>
    </source>
</evidence>
<keyword evidence="5 8" id="KW-0472">Membrane</keyword>